<accession>A0A2A8CYC0</accession>
<dbReference type="EMBL" id="PDEQ01000004">
    <property type="protein sequence ID" value="PEN13577.1"/>
    <property type="molecule type" value="Genomic_DNA"/>
</dbReference>
<organism evidence="2 3">
    <name type="scientific">Longibacter salinarum</name>
    <dbReference type="NCBI Taxonomy" id="1850348"/>
    <lineage>
        <taxon>Bacteria</taxon>
        <taxon>Pseudomonadati</taxon>
        <taxon>Rhodothermota</taxon>
        <taxon>Rhodothermia</taxon>
        <taxon>Rhodothermales</taxon>
        <taxon>Salisaetaceae</taxon>
        <taxon>Longibacter</taxon>
    </lineage>
</organism>
<evidence type="ECO:0000313" key="3">
    <source>
        <dbReference type="Proteomes" id="UP000220102"/>
    </source>
</evidence>
<dbReference type="PROSITE" id="PS51857">
    <property type="entry name" value="CSD_2"/>
    <property type="match status" value="1"/>
</dbReference>
<protein>
    <recommendedName>
        <fullName evidence="1">CSD domain-containing protein</fullName>
    </recommendedName>
</protein>
<dbReference type="Proteomes" id="UP000220102">
    <property type="component" value="Unassembled WGS sequence"/>
</dbReference>
<keyword evidence="3" id="KW-1185">Reference proteome</keyword>
<proteinExistence type="predicted"/>
<dbReference type="Gene3D" id="2.40.50.140">
    <property type="entry name" value="Nucleic acid-binding proteins"/>
    <property type="match status" value="1"/>
</dbReference>
<evidence type="ECO:0000313" key="2">
    <source>
        <dbReference type="EMBL" id="PEN13577.1"/>
    </source>
</evidence>
<sequence length="91" mass="10241">MHLHRFLASNHGLLSDSTTMPEGVIEWFDHEEQHGLIEPDDDGDPIPFSLDAVQDYHSGERISTGQRVVYEIDDMDDEAISVERLSPTGYG</sequence>
<name>A0A2A8CYC0_9BACT</name>
<dbReference type="AlphaFoldDB" id="A0A2A8CYC0"/>
<dbReference type="GO" id="GO:0003676">
    <property type="term" value="F:nucleic acid binding"/>
    <property type="evidence" value="ECO:0007669"/>
    <property type="project" value="InterPro"/>
</dbReference>
<feature type="domain" description="CSD" evidence="1">
    <location>
        <begin position="20"/>
        <end position="84"/>
    </location>
</feature>
<reference evidence="2 3" key="1">
    <citation type="submission" date="2017-10" db="EMBL/GenBank/DDBJ databases">
        <title>Draft genome of Longibacter Salinarum.</title>
        <authorList>
            <person name="Goh K.M."/>
            <person name="Shamsir M.S."/>
            <person name="Lim S.W."/>
        </authorList>
    </citation>
    <scope>NUCLEOTIDE SEQUENCE [LARGE SCALE GENOMIC DNA]</scope>
    <source>
        <strain evidence="2 3">KCTC 52045</strain>
    </source>
</reference>
<evidence type="ECO:0000259" key="1">
    <source>
        <dbReference type="PROSITE" id="PS51857"/>
    </source>
</evidence>
<dbReference type="InterPro" id="IPR012340">
    <property type="entry name" value="NA-bd_OB-fold"/>
</dbReference>
<gene>
    <name evidence="2" type="ORF">CRI94_09715</name>
</gene>
<dbReference type="SUPFAM" id="SSF50249">
    <property type="entry name" value="Nucleic acid-binding proteins"/>
    <property type="match status" value="1"/>
</dbReference>
<dbReference type="InterPro" id="IPR002059">
    <property type="entry name" value="CSP_DNA-bd"/>
</dbReference>
<comment type="caution">
    <text evidence="2">The sequence shown here is derived from an EMBL/GenBank/DDBJ whole genome shotgun (WGS) entry which is preliminary data.</text>
</comment>